<dbReference type="AlphaFoldDB" id="A0A979GTT9"/>
<dbReference type="GO" id="GO:0003677">
    <property type="term" value="F:DNA binding"/>
    <property type="evidence" value="ECO:0007669"/>
    <property type="project" value="InterPro"/>
</dbReference>
<dbReference type="RefSeq" id="WP_012790510.1">
    <property type="nucleotide sequence ID" value="NC_013132.1"/>
</dbReference>
<sequence length="194" mass="23082">MGYGQYTDEELLQGLQQSKKGAYNEIYNRYWKRMLIVALNHSEDDYTAKDIVQEVFIDLWEKRNSYEIRNLAAYLATAVKFQVFKYYRKEQRRALLAKENYVFDDRYEEEGQLHARFLKDMIDGIVEELPEKCRLVFHYSRNLGLKNEEIAERTGITKKTVENTLNRALRIIRGKLRNHGIPLLTIAQILLLRK</sequence>
<dbReference type="Pfam" id="PF08281">
    <property type="entry name" value="Sigma70_r4_2"/>
    <property type="match status" value="1"/>
</dbReference>
<evidence type="ECO:0000256" key="2">
    <source>
        <dbReference type="ARBA" id="ARBA00023015"/>
    </source>
</evidence>
<dbReference type="InterPro" id="IPR039425">
    <property type="entry name" value="RNA_pol_sigma-70-like"/>
</dbReference>
<dbReference type="OrthoDB" id="1097528at2"/>
<gene>
    <name evidence="7" type="ordered locus">Cpin_2855</name>
</gene>
<evidence type="ECO:0000256" key="3">
    <source>
        <dbReference type="ARBA" id="ARBA00023082"/>
    </source>
</evidence>
<dbReference type="PANTHER" id="PTHR43133">
    <property type="entry name" value="RNA POLYMERASE ECF-TYPE SIGMA FACTO"/>
    <property type="match status" value="1"/>
</dbReference>
<dbReference type="InterPro" id="IPR014327">
    <property type="entry name" value="RNA_pol_sigma70_bacteroid"/>
</dbReference>
<evidence type="ECO:0000313" key="7">
    <source>
        <dbReference type="EMBL" id="ACU60334.1"/>
    </source>
</evidence>
<dbReference type="Gene3D" id="1.10.1740.10">
    <property type="match status" value="1"/>
</dbReference>
<evidence type="ECO:0000256" key="4">
    <source>
        <dbReference type="ARBA" id="ARBA00023163"/>
    </source>
</evidence>
<organism evidence="7 8">
    <name type="scientific">Chitinophaga pinensis (strain ATCC 43595 / DSM 2588 / LMG 13176 / NBRC 15968 / NCIMB 11800 / UQM 2034)</name>
    <dbReference type="NCBI Taxonomy" id="485918"/>
    <lineage>
        <taxon>Bacteria</taxon>
        <taxon>Pseudomonadati</taxon>
        <taxon>Bacteroidota</taxon>
        <taxon>Chitinophagia</taxon>
        <taxon>Chitinophagales</taxon>
        <taxon>Chitinophagaceae</taxon>
        <taxon>Chitinophaga</taxon>
    </lineage>
</organism>
<feature type="domain" description="RNA polymerase sigma factor 70 region 4 type 2" evidence="6">
    <location>
        <begin position="121"/>
        <end position="170"/>
    </location>
</feature>
<keyword evidence="4" id="KW-0804">Transcription</keyword>
<reference evidence="7 8" key="2">
    <citation type="journal article" date="2010" name="Stand. Genomic Sci.">
        <title>Complete genome sequence of Chitinophaga pinensis type strain (UQM 2034).</title>
        <authorList>
            <person name="Glavina Del Rio T."/>
            <person name="Abt B."/>
            <person name="Spring S."/>
            <person name="Lapidus A."/>
            <person name="Nolan M."/>
            <person name="Tice H."/>
            <person name="Copeland A."/>
            <person name="Cheng J.F."/>
            <person name="Chen F."/>
            <person name="Bruce D."/>
            <person name="Goodwin L."/>
            <person name="Pitluck S."/>
            <person name="Ivanova N."/>
            <person name="Mavromatis K."/>
            <person name="Mikhailova N."/>
            <person name="Pati A."/>
            <person name="Chen A."/>
            <person name="Palaniappan K."/>
            <person name="Land M."/>
            <person name="Hauser L."/>
            <person name="Chang Y.J."/>
            <person name="Jeffries C.D."/>
            <person name="Chain P."/>
            <person name="Saunders E."/>
            <person name="Detter J.C."/>
            <person name="Brettin T."/>
            <person name="Rohde M."/>
            <person name="Goker M."/>
            <person name="Bristow J."/>
            <person name="Eisen J.A."/>
            <person name="Markowitz V."/>
            <person name="Hugenholtz P."/>
            <person name="Kyrpides N.C."/>
            <person name="Klenk H.P."/>
            <person name="Lucas S."/>
        </authorList>
    </citation>
    <scope>NUCLEOTIDE SEQUENCE [LARGE SCALE GENOMIC DNA]</scope>
    <source>
        <strain evidence="8">ATCC 43595 / DSM 2588 / LMG 13176 / NBRC 15968 / NCIMB 11800 / UQM 2034</strain>
    </source>
</reference>
<dbReference type="PANTHER" id="PTHR43133:SF46">
    <property type="entry name" value="RNA POLYMERASE SIGMA-70 FACTOR ECF SUBFAMILY"/>
    <property type="match status" value="1"/>
</dbReference>
<dbReference type="KEGG" id="cpi:Cpin_2855"/>
<evidence type="ECO:0000256" key="1">
    <source>
        <dbReference type="ARBA" id="ARBA00010641"/>
    </source>
</evidence>
<name>A0A979GTT9_CHIPD</name>
<keyword evidence="3" id="KW-0731">Sigma factor</keyword>
<accession>A0A979GTT9</accession>
<protein>
    <submittedName>
        <fullName evidence="7">RNA polymerase, sigma-24 subunit, ECF subfamily</fullName>
    </submittedName>
</protein>
<dbReference type="EMBL" id="CP001699">
    <property type="protein sequence ID" value="ACU60334.1"/>
    <property type="molecule type" value="Genomic_DNA"/>
</dbReference>
<dbReference type="InterPro" id="IPR013249">
    <property type="entry name" value="RNA_pol_sigma70_r4_t2"/>
</dbReference>
<dbReference type="GO" id="GO:0006352">
    <property type="term" value="P:DNA-templated transcription initiation"/>
    <property type="evidence" value="ECO:0007669"/>
    <property type="project" value="InterPro"/>
</dbReference>
<comment type="similarity">
    <text evidence="1">Belongs to the sigma-70 factor family. ECF subfamily.</text>
</comment>
<dbReference type="Proteomes" id="UP000002215">
    <property type="component" value="Chromosome"/>
</dbReference>
<dbReference type="InterPro" id="IPR007627">
    <property type="entry name" value="RNA_pol_sigma70_r2"/>
</dbReference>
<evidence type="ECO:0000259" key="6">
    <source>
        <dbReference type="Pfam" id="PF08281"/>
    </source>
</evidence>
<dbReference type="NCBIfam" id="TIGR02937">
    <property type="entry name" value="sigma70-ECF"/>
    <property type="match status" value="1"/>
</dbReference>
<dbReference type="SUPFAM" id="SSF88946">
    <property type="entry name" value="Sigma2 domain of RNA polymerase sigma factors"/>
    <property type="match status" value="1"/>
</dbReference>
<dbReference type="InterPro" id="IPR013324">
    <property type="entry name" value="RNA_pol_sigma_r3/r4-like"/>
</dbReference>
<evidence type="ECO:0000313" key="8">
    <source>
        <dbReference type="Proteomes" id="UP000002215"/>
    </source>
</evidence>
<dbReference type="SUPFAM" id="SSF88659">
    <property type="entry name" value="Sigma3 and sigma4 domains of RNA polymerase sigma factors"/>
    <property type="match status" value="1"/>
</dbReference>
<dbReference type="InterPro" id="IPR014284">
    <property type="entry name" value="RNA_pol_sigma-70_dom"/>
</dbReference>
<feature type="domain" description="RNA polymerase sigma-70 region 2" evidence="5">
    <location>
        <begin position="27"/>
        <end position="93"/>
    </location>
</feature>
<dbReference type="Pfam" id="PF04542">
    <property type="entry name" value="Sigma70_r2"/>
    <property type="match status" value="1"/>
</dbReference>
<dbReference type="Gene3D" id="1.10.10.10">
    <property type="entry name" value="Winged helix-like DNA-binding domain superfamily/Winged helix DNA-binding domain"/>
    <property type="match status" value="1"/>
</dbReference>
<dbReference type="InterPro" id="IPR036388">
    <property type="entry name" value="WH-like_DNA-bd_sf"/>
</dbReference>
<dbReference type="NCBIfam" id="TIGR02985">
    <property type="entry name" value="Sig70_bacteroi1"/>
    <property type="match status" value="1"/>
</dbReference>
<evidence type="ECO:0000259" key="5">
    <source>
        <dbReference type="Pfam" id="PF04542"/>
    </source>
</evidence>
<proteinExistence type="inferred from homology"/>
<keyword evidence="2" id="KW-0805">Transcription regulation</keyword>
<dbReference type="InterPro" id="IPR013325">
    <property type="entry name" value="RNA_pol_sigma_r2"/>
</dbReference>
<dbReference type="GO" id="GO:0016987">
    <property type="term" value="F:sigma factor activity"/>
    <property type="evidence" value="ECO:0007669"/>
    <property type="project" value="UniProtKB-KW"/>
</dbReference>
<reference evidence="8" key="1">
    <citation type="submission" date="2009-08" db="EMBL/GenBank/DDBJ databases">
        <title>The complete genome of Chitinophaga pinensis DSM 2588.</title>
        <authorList>
            <consortium name="US DOE Joint Genome Institute (JGI-PGF)"/>
            <person name="Lucas S."/>
            <person name="Copeland A."/>
            <person name="Lapidus A."/>
            <person name="Glavina del Rio T."/>
            <person name="Dalin E."/>
            <person name="Tice H."/>
            <person name="Bruce D."/>
            <person name="Goodwin L."/>
            <person name="Pitluck S."/>
            <person name="Kyrpides N."/>
            <person name="Mavromatis K."/>
            <person name="Ivanova N."/>
            <person name="Mikhailova N."/>
            <person name="Sims D."/>
            <person name="Meinche L."/>
            <person name="Brettin T."/>
            <person name="Detter J.C."/>
            <person name="Han C."/>
            <person name="Larimer F."/>
            <person name="Land M."/>
            <person name="Hauser L."/>
            <person name="Markowitz V."/>
            <person name="Cheng J.-F."/>
            <person name="Hugenholtz P."/>
            <person name="Woyke T."/>
            <person name="Wu D."/>
            <person name="Spring S."/>
            <person name="Klenk H.-P."/>
            <person name="Eisen J.A."/>
        </authorList>
    </citation>
    <scope>NUCLEOTIDE SEQUENCE [LARGE SCALE GENOMIC DNA]</scope>
    <source>
        <strain evidence="8">ATCC 43595 / DSM 2588 / LMG 13176 / NBRC 15968 / NCIMB 11800 / UQM 2034</strain>
    </source>
</reference>